<accession>A0A1E1KVY8</accession>
<dbReference type="AlphaFoldDB" id="A0A1E1KVY8"/>
<evidence type="ECO:0000313" key="1">
    <source>
        <dbReference type="EMBL" id="CZT02351.1"/>
    </source>
</evidence>
<dbReference type="Proteomes" id="UP000178129">
    <property type="component" value="Unassembled WGS sequence"/>
</dbReference>
<comment type="caution">
    <text evidence="1">The sequence shown here is derived from an EMBL/GenBank/DDBJ whole genome shotgun (WGS) entry which is preliminary data.</text>
</comment>
<dbReference type="InParanoid" id="A0A1E1KVY8"/>
<sequence>MNLKVSIVNGLSDFNPARSRYVPRDLEVMQRQQDSGTDDVSCPSVSLIQSHQCAYYL</sequence>
<proteinExistence type="predicted"/>
<name>A0A1E1KVY8_9HELO</name>
<dbReference type="EMBL" id="FJUW01000025">
    <property type="protein sequence ID" value="CZT02351.1"/>
    <property type="molecule type" value="Genomic_DNA"/>
</dbReference>
<organism evidence="1 2">
    <name type="scientific">Rhynchosporium graminicola</name>
    <dbReference type="NCBI Taxonomy" id="2792576"/>
    <lineage>
        <taxon>Eukaryota</taxon>
        <taxon>Fungi</taxon>
        <taxon>Dikarya</taxon>
        <taxon>Ascomycota</taxon>
        <taxon>Pezizomycotina</taxon>
        <taxon>Leotiomycetes</taxon>
        <taxon>Helotiales</taxon>
        <taxon>Ploettnerulaceae</taxon>
        <taxon>Rhynchosporium</taxon>
    </lineage>
</organism>
<protein>
    <submittedName>
        <fullName evidence="1">Uncharacterized protein</fullName>
    </submittedName>
</protein>
<reference evidence="2" key="1">
    <citation type="submission" date="2016-03" db="EMBL/GenBank/DDBJ databases">
        <authorList>
            <person name="Ploux O."/>
        </authorList>
    </citation>
    <scope>NUCLEOTIDE SEQUENCE [LARGE SCALE GENOMIC DNA]</scope>
    <source>
        <strain evidence="2">UK7</strain>
    </source>
</reference>
<evidence type="ECO:0000313" key="2">
    <source>
        <dbReference type="Proteomes" id="UP000178129"/>
    </source>
</evidence>
<keyword evidence="2" id="KW-1185">Reference proteome</keyword>
<gene>
    <name evidence="1" type="ORF">RCO7_06327</name>
</gene>